<accession>A0ABN3FMI1</accession>
<name>A0ABN3FMI1_9ACTN</name>
<comment type="caution">
    <text evidence="2">The sequence shown here is derived from an EMBL/GenBank/DDBJ whole genome shotgun (WGS) entry which is preliminary data.</text>
</comment>
<dbReference type="SUPFAM" id="SSF54427">
    <property type="entry name" value="NTF2-like"/>
    <property type="match status" value="1"/>
</dbReference>
<gene>
    <name evidence="2" type="ORF">GCM10010170_012940</name>
</gene>
<dbReference type="PANTHER" id="PTHR35010">
    <property type="entry name" value="BLL4672 PROTEIN-RELATED"/>
    <property type="match status" value="1"/>
</dbReference>
<organism evidence="2 3">
    <name type="scientific">Dactylosporangium salmoneum</name>
    <dbReference type="NCBI Taxonomy" id="53361"/>
    <lineage>
        <taxon>Bacteria</taxon>
        <taxon>Bacillati</taxon>
        <taxon>Actinomycetota</taxon>
        <taxon>Actinomycetes</taxon>
        <taxon>Micromonosporales</taxon>
        <taxon>Micromonosporaceae</taxon>
        <taxon>Dactylosporangium</taxon>
    </lineage>
</organism>
<dbReference type="InterPro" id="IPR041413">
    <property type="entry name" value="MLTR_LBD"/>
</dbReference>
<keyword evidence="3" id="KW-1185">Reference proteome</keyword>
<dbReference type="PANTHER" id="PTHR35010:SF2">
    <property type="entry name" value="BLL4672 PROTEIN"/>
    <property type="match status" value="1"/>
</dbReference>
<protein>
    <recommendedName>
        <fullName evidence="1">MmyB-like transcription regulator ligand binding domain-containing protein</fullName>
    </recommendedName>
</protein>
<dbReference type="Proteomes" id="UP001501444">
    <property type="component" value="Unassembled WGS sequence"/>
</dbReference>
<dbReference type="Pfam" id="PF17765">
    <property type="entry name" value="MLTR_LBD"/>
    <property type="match status" value="1"/>
</dbReference>
<evidence type="ECO:0000313" key="2">
    <source>
        <dbReference type="EMBL" id="GAA2333626.1"/>
    </source>
</evidence>
<dbReference type="EMBL" id="BAAARV010000012">
    <property type="protein sequence ID" value="GAA2333626.1"/>
    <property type="molecule type" value="Genomic_DNA"/>
</dbReference>
<evidence type="ECO:0000259" key="1">
    <source>
        <dbReference type="Pfam" id="PF17765"/>
    </source>
</evidence>
<dbReference type="Gene3D" id="3.30.450.180">
    <property type="match status" value="1"/>
</dbReference>
<feature type="domain" description="MmyB-like transcription regulator ligand binding" evidence="1">
    <location>
        <begin position="99"/>
        <end position="210"/>
    </location>
</feature>
<sequence length="224" mass="24831">MHLDPAHVGLPDIAPLLDRSVAATRQLASRGRRRAREAPVPDPDLARQRRAMAAFLAAARDGDLAALVALLDPDVRLDADTPEGRRTLRGAAAVGREAMLFLAGDARRTQLDWTRIARETVGNLRANLARHPADPRLRELIDELRRDSPEFATWWHDQTVHERSHGRKRLWHPAAGELTVCYDALGTRDGSDQYLFTVTPATEPDAEKLRTILAAHTGTLRSVS</sequence>
<proteinExistence type="predicted"/>
<reference evidence="2 3" key="1">
    <citation type="journal article" date="2019" name="Int. J. Syst. Evol. Microbiol.">
        <title>The Global Catalogue of Microorganisms (GCM) 10K type strain sequencing project: providing services to taxonomists for standard genome sequencing and annotation.</title>
        <authorList>
            <consortium name="The Broad Institute Genomics Platform"/>
            <consortium name="The Broad Institute Genome Sequencing Center for Infectious Disease"/>
            <person name="Wu L."/>
            <person name="Ma J."/>
        </authorList>
    </citation>
    <scope>NUCLEOTIDE SEQUENCE [LARGE SCALE GENOMIC DNA]</scope>
    <source>
        <strain evidence="2 3">JCM 3272</strain>
    </source>
</reference>
<evidence type="ECO:0000313" key="3">
    <source>
        <dbReference type="Proteomes" id="UP001501444"/>
    </source>
</evidence>
<dbReference type="InterPro" id="IPR032710">
    <property type="entry name" value="NTF2-like_dom_sf"/>
</dbReference>
<dbReference type="RefSeq" id="WP_344611311.1">
    <property type="nucleotide sequence ID" value="NZ_BAAARV010000012.1"/>
</dbReference>